<evidence type="ECO:0000313" key="5">
    <source>
        <dbReference type="Proteomes" id="UP001142393"/>
    </source>
</evidence>
<proteinExistence type="predicted"/>
<gene>
    <name evidence="4" type="ORF">DFH05DRAFT_1554942</name>
</gene>
<dbReference type="Proteomes" id="UP001142393">
    <property type="component" value="Unassembled WGS sequence"/>
</dbReference>
<dbReference type="PANTHER" id="PTHR31001">
    <property type="entry name" value="UNCHARACTERIZED TRANSCRIPTIONAL REGULATORY PROTEIN"/>
    <property type="match status" value="1"/>
</dbReference>
<dbReference type="PROSITE" id="PS00463">
    <property type="entry name" value="ZN2_CY6_FUNGAL_1"/>
    <property type="match status" value="1"/>
</dbReference>
<dbReference type="InterPro" id="IPR050613">
    <property type="entry name" value="Sec_Metabolite_Reg"/>
</dbReference>
<dbReference type="Gene3D" id="4.10.240.10">
    <property type="entry name" value="Zn(2)-C6 fungal-type DNA-binding domain"/>
    <property type="match status" value="1"/>
</dbReference>
<comment type="subcellular location">
    <subcellularLocation>
        <location evidence="1">Nucleus</location>
    </subcellularLocation>
</comment>
<keyword evidence="5" id="KW-1185">Reference proteome</keyword>
<sequence length="716" mass="80141">MNPDPSADPDKVKKMRRRLRLSCIECTKRRQRCDRAQPACGLCKSRGVEHLCRWATVPFARPTPEKPPAITVAVAESEDKLKIQQLSDYIRMLEQELEQQYATTANTSSSADRLGFSRSPGLILDSSPDMPYRFCNSTTHAFGNGTGQNLLSSQDDLHPTILSSIACPQVAHPLKCQGSEGLFGRGSILYNILQMAKIYTPDIECTMPNDHSCFNIFMQLNLDQNMQLSPLIQKLPPPSETERLLSAFFAHSNWNFGLPETWIRTLVLRMWDFLHYPPKPNTTQLNPNWICLIYAILASVPSYIVSADYIHDLTMYSMSALRIASDAWLVQKTSTKEGCILSCIAVPLIGKIYTVLGRLSEAWQLLGSWIRMAQSLELHHELGLECQHWSDEEETLWKLACNNLAVWDRFYSSLLSRPSMIFQMQTDLQHTGSAIHPDRFLTYLEVLHELSLLAEDINKLYLEYHHLHDQCVQILNLKLRQCLASIHDLAPAFEMDHIAGPAKKFTLLSWHSFLKVKLCERICALSAGTASSVSSQKSLLDACIESIEMHCAMHDGMMLPPTSETYAGDFQNAATTCLPLSIIHSENLLMLLEASVTYTLQIVHHPQFAKNAPTLLDKVCDIFRLSSQQHSFMAGTSIAYAGLTILQSFSQSGNLGGASDTKRNISHSSGVPCHPLSSQEVIPNISGSGITGNFKNAWSYTAEYSSGNFLLSQHDR</sequence>
<keyword evidence="2" id="KW-0539">Nucleus</keyword>
<evidence type="ECO:0000313" key="4">
    <source>
        <dbReference type="EMBL" id="KAJ3749288.1"/>
    </source>
</evidence>
<dbReference type="PANTHER" id="PTHR31001:SF87">
    <property type="entry name" value="COL-21"/>
    <property type="match status" value="1"/>
</dbReference>
<dbReference type="Pfam" id="PF00172">
    <property type="entry name" value="Zn_clus"/>
    <property type="match status" value="1"/>
</dbReference>
<evidence type="ECO:0000259" key="3">
    <source>
        <dbReference type="PROSITE" id="PS50048"/>
    </source>
</evidence>
<dbReference type="InterPro" id="IPR036864">
    <property type="entry name" value="Zn2-C6_fun-type_DNA-bd_sf"/>
</dbReference>
<protein>
    <recommendedName>
        <fullName evidence="3">Zn(2)-C6 fungal-type domain-containing protein</fullName>
    </recommendedName>
</protein>
<accession>A0A9W8P8W8</accession>
<organism evidence="4 5">
    <name type="scientific">Lentinula detonsa</name>
    <dbReference type="NCBI Taxonomy" id="2804962"/>
    <lineage>
        <taxon>Eukaryota</taxon>
        <taxon>Fungi</taxon>
        <taxon>Dikarya</taxon>
        <taxon>Basidiomycota</taxon>
        <taxon>Agaricomycotina</taxon>
        <taxon>Agaricomycetes</taxon>
        <taxon>Agaricomycetidae</taxon>
        <taxon>Agaricales</taxon>
        <taxon>Marasmiineae</taxon>
        <taxon>Omphalotaceae</taxon>
        <taxon>Lentinula</taxon>
    </lineage>
</organism>
<name>A0A9W8P8W8_9AGAR</name>
<dbReference type="GO" id="GO:0005634">
    <property type="term" value="C:nucleus"/>
    <property type="evidence" value="ECO:0007669"/>
    <property type="project" value="UniProtKB-SubCell"/>
</dbReference>
<evidence type="ECO:0000256" key="1">
    <source>
        <dbReference type="ARBA" id="ARBA00004123"/>
    </source>
</evidence>
<feature type="domain" description="Zn(2)-C6 fungal-type" evidence="3">
    <location>
        <begin position="22"/>
        <end position="54"/>
    </location>
</feature>
<dbReference type="GO" id="GO:0000981">
    <property type="term" value="F:DNA-binding transcription factor activity, RNA polymerase II-specific"/>
    <property type="evidence" value="ECO:0007669"/>
    <property type="project" value="InterPro"/>
</dbReference>
<comment type="caution">
    <text evidence="4">The sequence shown here is derived from an EMBL/GenBank/DDBJ whole genome shotgun (WGS) entry which is preliminary data.</text>
</comment>
<dbReference type="AlphaFoldDB" id="A0A9W8P8W8"/>
<dbReference type="EMBL" id="JANVFU010000002">
    <property type="protein sequence ID" value="KAJ3749288.1"/>
    <property type="molecule type" value="Genomic_DNA"/>
</dbReference>
<reference evidence="4 5" key="1">
    <citation type="journal article" date="2023" name="Proc. Natl. Acad. Sci. U.S.A.">
        <title>A global phylogenomic analysis of the shiitake genus Lentinula.</title>
        <authorList>
            <person name="Sierra-Patev S."/>
            <person name="Min B."/>
            <person name="Naranjo-Ortiz M."/>
            <person name="Looney B."/>
            <person name="Konkel Z."/>
            <person name="Slot J.C."/>
            <person name="Sakamoto Y."/>
            <person name="Steenwyk J.L."/>
            <person name="Rokas A."/>
            <person name="Carro J."/>
            <person name="Camarero S."/>
            <person name="Ferreira P."/>
            <person name="Molpeceres G."/>
            <person name="Ruiz-Duenas F.J."/>
            <person name="Serrano A."/>
            <person name="Henrissat B."/>
            <person name="Drula E."/>
            <person name="Hughes K.W."/>
            <person name="Mata J.L."/>
            <person name="Ishikawa N.K."/>
            <person name="Vargas-Isla R."/>
            <person name="Ushijima S."/>
            <person name="Smith C.A."/>
            <person name="Donoghue J."/>
            <person name="Ahrendt S."/>
            <person name="Andreopoulos W."/>
            <person name="He G."/>
            <person name="LaButti K."/>
            <person name="Lipzen A."/>
            <person name="Ng V."/>
            <person name="Riley R."/>
            <person name="Sandor L."/>
            <person name="Barry K."/>
            <person name="Martinez A.T."/>
            <person name="Xiao Y."/>
            <person name="Gibbons J.G."/>
            <person name="Terashima K."/>
            <person name="Grigoriev I.V."/>
            <person name="Hibbett D."/>
        </authorList>
    </citation>
    <scope>NUCLEOTIDE SEQUENCE [LARGE SCALE GENOMIC DNA]</scope>
    <source>
        <strain evidence="4 5">TFB7810</strain>
    </source>
</reference>
<evidence type="ECO:0000256" key="2">
    <source>
        <dbReference type="ARBA" id="ARBA00023242"/>
    </source>
</evidence>
<dbReference type="PROSITE" id="PS50048">
    <property type="entry name" value="ZN2_CY6_FUNGAL_2"/>
    <property type="match status" value="1"/>
</dbReference>
<dbReference type="CDD" id="cd00067">
    <property type="entry name" value="GAL4"/>
    <property type="match status" value="1"/>
</dbReference>
<dbReference type="SUPFAM" id="SSF57701">
    <property type="entry name" value="Zn2/Cys6 DNA-binding domain"/>
    <property type="match status" value="1"/>
</dbReference>
<dbReference type="InterPro" id="IPR001138">
    <property type="entry name" value="Zn2Cys6_DnaBD"/>
</dbReference>
<dbReference type="SMART" id="SM00066">
    <property type="entry name" value="GAL4"/>
    <property type="match status" value="1"/>
</dbReference>
<dbReference type="GO" id="GO:0008270">
    <property type="term" value="F:zinc ion binding"/>
    <property type="evidence" value="ECO:0007669"/>
    <property type="project" value="InterPro"/>
</dbReference>
<dbReference type="CDD" id="cd12148">
    <property type="entry name" value="fungal_TF_MHR"/>
    <property type="match status" value="1"/>
</dbReference>